<dbReference type="InterPro" id="IPR046508">
    <property type="entry name" value="DUF6686"/>
</dbReference>
<protein>
    <submittedName>
        <fullName evidence="1">Uncharacterized protein</fullName>
    </submittedName>
</protein>
<dbReference type="STRING" id="1144750.SAMN05443431_101276"/>
<dbReference type="RefSeq" id="WP_090836804.1">
    <property type="nucleotide sequence ID" value="NZ_CANKYB010000001.1"/>
</dbReference>
<dbReference type="Pfam" id="PF20391">
    <property type="entry name" value="DUF6686"/>
    <property type="match status" value="1"/>
</dbReference>
<sequence>MCKRIQSINKTSQGELNFCKNCVQFHLEFNNIYFEFTPAEYTIFRNYVLFIEAEYWEQKYANANVKRKIPLPTKQDNLVLMFNRQEIKELKALVSTQNNSVFNTFLNVDDIDYTCIVN</sequence>
<proteinExistence type="predicted"/>
<accession>A0A1I3J6U6</accession>
<dbReference type="Proteomes" id="UP000199559">
    <property type="component" value="Unassembled WGS sequence"/>
</dbReference>
<dbReference type="EMBL" id="FORM01000001">
    <property type="protein sequence ID" value="SFI55880.1"/>
    <property type="molecule type" value="Genomic_DNA"/>
</dbReference>
<name>A0A1I3J6U6_9FLAO</name>
<evidence type="ECO:0000313" key="1">
    <source>
        <dbReference type="EMBL" id="SFI55880.1"/>
    </source>
</evidence>
<reference evidence="2" key="1">
    <citation type="submission" date="2016-10" db="EMBL/GenBank/DDBJ databases">
        <authorList>
            <person name="Varghese N."/>
            <person name="Submissions S."/>
        </authorList>
    </citation>
    <scope>NUCLEOTIDE SEQUENCE [LARGE SCALE GENOMIC DNA]</scope>
    <source>
        <strain evidence="2">DSM 28881</strain>
    </source>
</reference>
<organism evidence="1 2">
    <name type="scientific">Olleya namhaensis</name>
    <dbReference type="NCBI Taxonomy" id="1144750"/>
    <lineage>
        <taxon>Bacteria</taxon>
        <taxon>Pseudomonadati</taxon>
        <taxon>Bacteroidota</taxon>
        <taxon>Flavobacteriia</taxon>
        <taxon>Flavobacteriales</taxon>
        <taxon>Flavobacteriaceae</taxon>
    </lineage>
</organism>
<dbReference type="AlphaFoldDB" id="A0A1I3J6U6"/>
<keyword evidence="2" id="KW-1185">Reference proteome</keyword>
<evidence type="ECO:0000313" key="2">
    <source>
        <dbReference type="Proteomes" id="UP000199559"/>
    </source>
</evidence>
<gene>
    <name evidence="1" type="ORF">SAMN05443431_101276</name>
</gene>